<dbReference type="EMBL" id="VZAD01000040">
    <property type="protein sequence ID" value="MQP11292.1"/>
    <property type="molecule type" value="Genomic_DNA"/>
</dbReference>
<dbReference type="AlphaFoldDB" id="A0A6A7WA43"/>
<feature type="signal peptide" evidence="1">
    <location>
        <begin position="1"/>
        <end position="21"/>
    </location>
</feature>
<feature type="chain" id="PRO_5025679158" evidence="1">
    <location>
        <begin position="22"/>
        <end position="588"/>
    </location>
</feature>
<evidence type="ECO:0000313" key="3">
    <source>
        <dbReference type="Proteomes" id="UP000384372"/>
    </source>
</evidence>
<protein>
    <submittedName>
        <fullName evidence="2">Uncharacterized protein</fullName>
    </submittedName>
</protein>
<dbReference type="Proteomes" id="UP000384372">
    <property type="component" value="Unassembled WGS sequence"/>
</dbReference>
<gene>
    <name evidence="2" type="ORF">F7D20_04785</name>
</gene>
<organism evidence="2 3">
    <name type="scientific">Segatella copri</name>
    <dbReference type="NCBI Taxonomy" id="165179"/>
    <lineage>
        <taxon>Bacteria</taxon>
        <taxon>Pseudomonadati</taxon>
        <taxon>Bacteroidota</taxon>
        <taxon>Bacteroidia</taxon>
        <taxon>Bacteroidales</taxon>
        <taxon>Prevotellaceae</taxon>
        <taxon>Segatella</taxon>
    </lineage>
</organism>
<evidence type="ECO:0000256" key="1">
    <source>
        <dbReference type="SAM" id="SignalP"/>
    </source>
</evidence>
<keyword evidence="3" id="KW-1185">Reference proteome</keyword>
<dbReference type="OrthoDB" id="1081057at2"/>
<keyword evidence="1" id="KW-0732">Signal</keyword>
<accession>A0A6A7WA43</accession>
<reference evidence="2 3" key="1">
    <citation type="submission" date="2019-09" db="EMBL/GenBank/DDBJ databases">
        <title>Distinct polysaccharide growth profiles of human intestinal Prevotella copri isolates.</title>
        <authorList>
            <person name="Fehlner-Peach H."/>
            <person name="Magnabosco C."/>
            <person name="Raghavan V."/>
            <person name="Scher J.U."/>
            <person name="Tett A."/>
            <person name="Cox L.M."/>
            <person name="Gottsegen C."/>
            <person name="Watters A."/>
            <person name="Wiltshire- Gordon J.D."/>
            <person name="Segata N."/>
            <person name="Bonneau R."/>
            <person name="Littman D.R."/>
        </authorList>
    </citation>
    <scope>NUCLEOTIDE SEQUENCE [LARGE SCALE GENOMIC DNA]</scope>
    <source>
        <strain evidence="3">iAQ1173</strain>
    </source>
</reference>
<sequence length="588" mass="63944">MKKKFTLLLFAILSLTMSLNAQSPLTFQWAHSVDGATTGGDNVMGMCKSSDGYYYVATNFGTSTTQNAMNVWFDGEQLKDKYGFYEGSPYTGTSQNGNMLLQKIAKDGSVVWTTFTNKGDVDHSATQIAPTSDGGVIIALKCRAWVEDAGLINLLCYVDPKGAEQRITSDQVKSEYRYLIMKITKAGKIGWYRIISGLVKTYDETHATKNNIYINGLAVDEKDNIYLAGNFRTEMYLNKADGTSATLVAKSSIDSWGGDSQNVVGDMFLVKLDSKGYYLNSIVNDGIVDCAFLDKVAYNDGKLYLDGRVRSVGNDITFGGVKVNASKDFQTQLLLSVNTEDLSVNYIKSLTSVANKSGRFVIQNKSAQYLNGYVYFTGLLNGSWKQESESENIVTNHVSKQLKGYVLKMNPETGKVEKATVRTDGGIGGFFGVYEGAEKLYAFGYDFSGGAIVAPINKNTYAVETPIQVCDYGTVGNATAPIVDGENFIMANRGGIARATDNTVSFYGTDKKFENLNCWGSVYYSYKMSDVISTGINRPTASGIDSDAFVDVYTIGGVKVKSGVAAGNATEGLAKGIYIVNHKKVIVK</sequence>
<dbReference type="RefSeq" id="WP_158463067.1">
    <property type="nucleotide sequence ID" value="NZ_VZAD01000040.1"/>
</dbReference>
<evidence type="ECO:0000313" key="2">
    <source>
        <dbReference type="EMBL" id="MQP11292.1"/>
    </source>
</evidence>
<name>A0A6A7WA43_9BACT</name>
<comment type="caution">
    <text evidence="2">The sequence shown here is derived from an EMBL/GenBank/DDBJ whole genome shotgun (WGS) entry which is preliminary data.</text>
</comment>
<proteinExistence type="predicted"/>